<gene>
    <name evidence="1" type="ORF">DSO57_1019633</name>
</gene>
<sequence length="493" mass="55259">MRSAGLILALALAACGLGKETDESELAMLLKDLDLFKELAAKALVHTTKFLTQLPSQDGQQNPSTTQPNLEMNSSPVTYGNSSDFSTGLQPSITSAINTLNTDYKSDFLAKDLSNHTHDTITNSSTSKLNQTEDVSKNKTQPSLVPLDIEDMILYPKLPDETRPISKVPEEPSQQMSAENYSSTTAPEQLSSNYLRIDLQSELPHYTTKNKYSHTPPMPKLDTTYDKYPDIPTQPDSSQHDSLEDRHAPADNISPLPEKTHTPNKRTKPIQPEPTHHIPADTDPQAEQIYHVPVDTYTEIGNLPEQTHYYTPTNQTKPIQAEPSQHASSNIHPQTEPRYHVPADTYMETSTIPEQNQDTTSNKLTKKAPQAEPSQYIPAAKYTELTLQPELIQHTYQDKYAKLTFQTEPATQAPRNKHPKKPDPSHTVKYPNTPAQPEPSRPEKSPRVPAQSDANEPQKQLSRQQKSWSKSHTKHHSASTVSRRSPEPRRRTL</sequence>
<dbReference type="EMBL" id="QTSX02002929">
    <property type="protein sequence ID" value="KAJ9073144.1"/>
    <property type="molecule type" value="Genomic_DNA"/>
</dbReference>
<comment type="caution">
    <text evidence="1">The sequence shown here is derived from an EMBL/GenBank/DDBJ whole genome shotgun (WGS) entry which is preliminary data.</text>
</comment>
<protein>
    <submittedName>
        <fullName evidence="1">Uncharacterized protein</fullName>
    </submittedName>
</protein>
<evidence type="ECO:0000313" key="1">
    <source>
        <dbReference type="EMBL" id="KAJ9073144.1"/>
    </source>
</evidence>
<accession>A0ACC2TEQ1</accession>
<keyword evidence="2" id="KW-1185">Reference proteome</keyword>
<name>A0ACC2TEQ1_9FUNG</name>
<evidence type="ECO:0000313" key="2">
    <source>
        <dbReference type="Proteomes" id="UP001165960"/>
    </source>
</evidence>
<reference evidence="1" key="1">
    <citation type="submission" date="2022-04" db="EMBL/GenBank/DDBJ databases">
        <title>Genome of the entomopathogenic fungus Entomophthora muscae.</title>
        <authorList>
            <person name="Elya C."/>
            <person name="Lovett B.R."/>
            <person name="Lee E."/>
            <person name="Macias A.M."/>
            <person name="Hajek A.E."/>
            <person name="De Bivort B.L."/>
            <person name="Kasson M.T."/>
            <person name="De Fine Licht H.H."/>
            <person name="Stajich J.E."/>
        </authorList>
    </citation>
    <scope>NUCLEOTIDE SEQUENCE</scope>
    <source>
        <strain evidence="1">Berkeley</strain>
    </source>
</reference>
<organism evidence="1 2">
    <name type="scientific">Entomophthora muscae</name>
    <dbReference type="NCBI Taxonomy" id="34485"/>
    <lineage>
        <taxon>Eukaryota</taxon>
        <taxon>Fungi</taxon>
        <taxon>Fungi incertae sedis</taxon>
        <taxon>Zoopagomycota</taxon>
        <taxon>Entomophthoromycotina</taxon>
        <taxon>Entomophthoromycetes</taxon>
        <taxon>Entomophthorales</taxon>
        <taxon>Entomophthoraceae</taxon>
        <taxon>Entomophthora</taxon>
    </lineage>
</organism>
<dbReference type="Proteomes" id="UP001165960">
    <property type="component" value="Unassembled WGS sequence"/>
</dbReference>
<proteinExistence type="predicted"/>